<dbReference type="GO" id="GO:0106026">
    <property type="term" value="F:Gly-tRNA(Ala) deacylase activity"/>
    <property type="evidence" value="ECO:0007669"/>
    <property type="project" value="UniProtKB-UniRule"/>
</dbReference>
<comment type="similarity">
    <text evidence="1 2">Belongs to the DTD family.</text>
</comment>
<sequence length="149" mass="16481">MRALLQRVISGKVYIKGELINGISSGYVILLGVSESDTEADADLLAEKTVNLRIMADTEGKMNRSVLDTEGEILVISQFTLYADLTAGRRPSFLKSAKGELAEKLYQRYIERLKSLGVKKVVSGKFGAYMKVEIHNDGPVTIMMDSDEF</sequence>
<dbReference type="EC" id="3.1.1.96" evidence="2"/>
<feature type="short sequence motif" description="Gly-cisPro motif, important for rejection of L-amino acids" evidence="2">
    <location>
        <begin position="138"/>
        <end position="139"/>
    </location>
</feature>
<evidence type="ECO:0000313" key="4">
    <source>
        <dbReference type="Proteomes" id="UP000177396"/>
    </source>
</evidence>
<comment type="domain">
    <text evidence="2">A Gly-cisPro motif from one monomer fits into the active site of the other monomer to allow specific chiral rejection of L-amino acids.</text>
</comment>
<comment type="catalytic activity">
    <reaction evidence="2">
        <text>a D-aminoacyl-tRNA + H2O = a tRNA + a D-alpha-amino acid + H(+)</text>
        <dbReference type="Rhea" id="RHEA:13953"/>
        <dbReference type="Rhea" id="RHEA-COMP:10123"/>
        <dbReference type="Rhea" id="RHEA-COMP:10124"/>
        <dbReference type="ChEBI" id="CHEBI:15377"/>
        <dbReference type="ChEBI" id="CHEBI:15378"/>
        <dbReference type="ChEBI" id="CHEBI:59871"/>
        <dbReference type="ChEBI" id="CHEBI:78442"/>
        <dbReference type="ChEBI" id="CHEBI:79333"/>
        <dbReference type="EC" id="3.1.1.96"/>
    </reaction>
</comment>
<keyword evidence="2" id="KW-0378">Hydrolase</keyword>
<dbReference type="HAMAP" id="MF_00518">
    <property type="entry name" value="Deacylase_Dtd"/>
    <property type="match status" value="1"/>
</dbReference>
<dbReference type="Gene3D" id="3.50.80.10">
    <property type="entry name" value="D-tyrosyl-tRNA(Tyr) deacylase"/>
    <property type="match status" value="1"/>
</dbReference>
<accession>A0A1F5YI87</accession>
<comment type="catalytic activity">
    <reaction evidence="2">
        <text>glycyl-tRNA(Ala) + H2O = tRNA(Ala) + glycine + H(+)</text>
        <dbReference type="Rhea" id="RHEA:53744"/>
        <dbReference type="Rhea" id="RHEA-COMP:9657"/>
        <dbReference type="Rhea" id="RHEA-COMP:13640"/>
        <dbReference type="ChEBI" id="CHEBI:15377"/>
        <dbReference type="ChEBI" id="CHEBI:15378"/>
        <dbReference type="ChEBI" id="CHEBI:57305"/>
        <dbReference type="ChEBI" id="CHEBI:78442"/>
        <dbReference type="ChEBI" id="CHEBI:78522"/>
    </reaction>
</comment>
<keyword evidence="2" id="KW-0963">Cytoplasm</keyword>
<keyword evidence="2" id="KW-0694">RNA-binding</keyword>
<dbReference type="AlphaFoldDB" id="A0A1F5YI87"/>
<dbReference type="PANTHER" id="PTHR10472">
    <property type="entry name" value="D-TYROSYL-TRNA TYR DEACYLASE"/>
    <property type="match status" value="1"/>
</dbReference>
<evidence type="ECO:0000256" key="1">
    <source>
        <dbReference type="ARBA" id="ARBA00009673"/>
    </source>
</evidence>
<dbReference type="GO" id="GO:0005737">
    <property type="term" value="C:cytoplasm"/>
    <property type="evidence" value="ECO:0007669"/>
    <property type="project" value="UniProtKB-SubCell"/>
</dbReference>
<protein>
    <recommendedName>
        <fullName evidence="2">D-aminoacyl-tRNA deacylase</fullName>
        <shortName evidence="2">DTD</shortName>
        <ecNumber evidence="2">3.1.1.96</ecNumber>
    </recommendedName>
    <alternativeName>
        <fullName evidence="2">Gly-tRNA(Ala) deacylase</fullName>
        <ecNumber evidence="2">3.1.1.-</ecNumber>
    </alternativeName>
</protein>
<dbReference type="PANTHER" id="PTHR10472:SF5">
    <property type="entry name" value="D-AMINOACYL-TRNA DEACYLASE 1"/>
    <property type="match status" value="1"/>
</dbReference>
<dbReference type="InterPro" id="IPR003732">
    <property type="entry name" value="Daa-tRNA_deacyls_DTD"/>
</dbReference>
<evidence type="ECO:0000313" key="3">
    <source>
        <dbReference type="EMBL" id="OGF99890.1"/>
    </source>
</evidence>
<comment type="function">
    <text evidence="2">An aminoacyl-tRNA editing enzyme that deacylates mischarged D-aminoacyl-tRNAs. Also deacylates mischarged glycyl-tRNA(Ala), protecting cells against glycine mischarging by AlaRS. Acts via tRNA-based rather than protein-based catalysis; rejects L-amino acids rather than detecting D-amino acids in the active site. By recycling D-aminoacyl-tRNA to D-amino acids and free tRNA molecules, this enzyme counteracts the toxicity associated with the formation of D-aminoacyl-tRNA entities in vivo and helps enforce protein L-homochirality.</text>
</comment>
<dbReference type="FunFam" id="3.50.80.10:FF:000001">
    <property type="entry name" value="D-aminoacyl-tRNA deacylase"/>
    <property type="match status" value="1"/>
</dbReference>
<gene>
    <name evidence="2" type="primary">dtd</name>
    <name evidence="3" type="ORF">A2153_01945</name>
</gene>
<dbReference type="GO" id="GO:0051500">
    <property type="term" value="F:D-tyrosyl-tRNA(Tyr) deacylase activity"/>
    <property type="evidence" value="ECO:0007669"/>
    <property type="project" value="TreeGrafter"/>
</dbReference>
<dbReference type="EC" id="3.1.1.-" evidence="2"/>
<proteinExistence type="inferred from homology"/>
<dbReference type="InterPro" id="IPR023509">
    <property type="entry name" value="DTD-like_sf"/>
</dbReference>
<evidence type="ECO:0000256" key="2">
    <source>
        <dbReference type="HAMAP-Rule" id="MF_00518"/>
    </source>
</evidence>
<dbReference type="GO" id="GO:0043908">
    <property type="term" value="F:Ser(Gly)-tRNA(Ala) hydrolase activity"/>
    <property type="evidence" value="ECO:0007669"/>
    <property type="project" value="UniProtKB-UniRule"/>
</dbReference>
<dbReference type="GO" id="GO:0019478">
    <property type="term" value="P:D-amino acid catabolic process"/>
    <property type="evidence" value="ECO:0007669"/>
    <property type="project" value="UniProtKB-UniRule"/>
</dbReference>
<keyword evidence="2" id="KW-0820">tRNA-binding</keyword>
<dbReference type="SUPFAM" id="SSF69500">
    <property type="entry name" value="DTD-like"/>
    <property type="match status" value="1"/>
</dbReference>
<dbReference type="NCBIfam" id="TIGR00256">
    <property type="entry name" value="D-aminoacyl-tRNA deacylase"/>
    <property type="match status" value="1"/>
</dbReference>
<name>A0A1F5YI87_9BACT</name>
<comment type="caution">
    <text evidence="3">The sequence shown here is derived from an EMBL/GenBank/DDBJ whole genome shotgun (WGS) entry which is preliminary data.</text>
</comment>
<dbReference type="EMBL" id="MFJB01000044">
    <property type="protein sequence ID" value="OGF99890.1"/>
    <property type="molecule type" value="Genomic_DNA"/>
</dbReference>
<dbReference type="Proteomes" id="UP000177396">
    <property type="component" value="Unassembled WGS sequence"/>
</dbReference>
<comment type="subcellular location">
    <subcellularLocation>
        <location evidence="2">Cytoplasm</location>
    </subcellularLocation>
</comment>
<organism evidence="3 4">
    <name type="scientific">Candidatus Gottesmanbacteria bacterium RBG_16_38_7b</name>
    <dbReference type="NCBI Taxonomy" id="1798372"/>
    <lineage>
        <taxon>Bacteria</taxon>
        <taxon>Candidatus Gottesmaniibacteriota</taxon>
    </lineage>
</organism>
<dbReference type="Pfam" id="PF02580">
    <property type="entry name" value="Tyr_Deacylase"/>
    <property type="match status" value="1"/>
</dbReference>
<comment type="subunit">
    <text evidence="2">Homodimer.</text>
</comment>
<reference evidence="3 4" key="1">
    <citation type="journal article" date="2016" name="Nat. Commun.">
        <title>Thousands of microbial genomes shed light on interconnected biogeochemical processes in an aquifer system.</title>
        <authorList>
            <person name="Anantharaman K."/>
            <person name="Brown C.T."/>
            <person name="Hug L.A."/>
            <person name="Sharon I."/>
            <person name="Castelle C.J."/>
            <person name="Probst A.J."/>
            <person name="Thomas B.C."/>
            <person name="Singh A."/>
            <person name="Wilkins M.J."/>
            <person name="Karaoz U."/>
            <person name="Brodie E.L."/>
            <person name="Williams K.H."/>
            <person name="Hubbard S.S."/>
            <person name="Banfield J.F."/>
        </authorList>
    </citation>
    <scope>NUCLEOTIDE SEQUENCE [LARGE SCALE GENOMIC DNA]</scope>
</reference>
<dbReference type="GO" id="GO:0000049">
    <property type="term" value="F:tRNA binding"/>
    <property type="evidence" value="ECO:0007669"/>
    <property type="project" value="UniProtKB-UniRule"/>
</dbReference>